<reference evidence="2" key="1">
    <citation type="journal article" date="2023" name="Mol. Phylogenet. Evol.">
        <title>Genome-scale phylogeny and comparative genomics of the fungal order Sordariales.</title>
        <authorList>
            <person name="Hensen N."/>
            <person name="Bonometti L."/>
            <person name="Westerberg I."/>
            <person name="Brannstrom I.O."/>
            <person name="Guillou S."/>
            <person name="Cros-Aarteil S."/>
            <person name="Calhoun S."/>
            <person name="Haridas S."/>
            <person name="Kuo A."/>
            <person name="Mondo S."/>
            <person name="Pangilinan J."/>
            <person name="Riley R."/>
            <person name="LaButti K."/>
            <person name="Andreopoulos B."/>
            <person name="Lipzen A."/>
            <person name="Chen C."/>
            <person name="Yan M."/>
            <person name="Daum C."/>
            <person name="Ng V."/>
            <person name="Clum A."/>
            <person name="Steindorff A."/>
            <person name="Ohm R.A."/>
            <person name="Martin F."/>
            <person name="Silar P."/>
            <person name="Natvig D.O."/>
            <person name="Lalanne C."/>
            <person name="Gautier V."/>
            <person name="Ament-Velasquez S.L."/>
            <person name="Kruys A."/>
            <person name="Hutchinson M.I."/>
            <person name="Powell A.J."/>
            <person name="Barry K."/>
            <person name="Miller A.N."/>
            <person name="Grigoriev I.V."/>
            <person name="Debuchy R."/>
            <person name="Gladieux P."/>
            <person name="Hiltunen Thoren M."/>
            <person name="Johannesson H."/>
        </authorList>
    </citation>
    <scope>NUCLEOTIDE SEQUENCE</scope>
    <source>
        <strain evidence="2">PSN293</strain>
    </source>
</reference>
<evidence type="ECO:0008006" key="4">
    <source>
        <dbReference type="Google" id="ProtNLM"/>
    </source>
</evidence>
<dbReference type="Pfam" id="PF14273">
    <property type="entry name" value="DUF4360"/>
    <property type="match status" value="1"/>
</dbReference>
<feature type="chain" id="PRO_5042874911" description="Ubiquitin 3 binding protein But2 C-terminal domain-containing protein" evidence="1">
    <location>
        <begin position="16"/>
        <end position="203"/>
    </location>
</feature>
<dbReference type="InterPro" id="IPR025649">
    <property type="entry name" value="DUF4360"/>
</dbReference>
<proteinExistence type="predicted"/>
<keyword evidence="3" id="KW-1185">Reference proteome</keyword>
<dbReference type="AlphaFoldDB" id="A0AAN6Y0G5"/>
<comment type="caution">
    <text evidence="2">The sequence shown here is derived from an EMBL/GenBank/DDBJ whole genome shotgun (WGS) entry which is preliminary data.</text>
</comment>
<gene>
    <name evidence="2" type="ORF">QBC37DRAFT_449326</name>
</gene>
<keyword evidence="1" id="KW-0732">Signal</keyword>
<sequence length="203" mass="21865">MRGLILFTLPALALAAVASLDPRQSSRRIRVVGAKRLGGNGCPPGWFLFKPNEEDPNATPAGTLAFGQYVASVGPQDPSANREKTCEFEVTFEFPLGCTSGTILVQPRGDVTLQPGTQAVFTSQNDISPGTLGPNPPDIRFTEDRPGFVENYLIPVRENVLENQRNVTFTARTRIFVVQPGPIEESSFAVDSLDLSVLGATTC</sequence>
<evidence type="ECO:0000313" key="2">
    <source>
        <dbReference type="EMBL" id="KAK4209968.1"/>
    </source>
</evidence>
<accession>A0AAN6Y0G5</accession>
<organism evidence="2 3">
    <name type="scientific">Rhypophila decipiens</name>
    <dbReference type="NCBI Taxonomy" id="261697"/>
    <lineage>
        <taxon>Eukaryota</taxon>
        <taxon>Fungi</taxon>
        <taxon>Dikarya</taxon>
        <taxon>Ascomycota</taxon>
        <taxon>Pezizomycotina</taxon>
        <taxon>Sordariomycetes</taxon>
        <taxon>Sordariomycetidae</taxon>
        <taxon>Sordariales</taxon>
        <taxon>Naviculisporaceae</taxon>
        <taxon>Rhypophila</taxon>
    </lineage>
</organism>
<evidence type="ECO:0000313" key="3">
    <source>
        <dbReference type="Proteomes" id="UP001301769"/>
    </source>
</evidence>
<protein>
    <recommendedName>
        <fullName evidence="4">Ubiquitin 3 binding protein But2 C-terminal domain-containing protein</fullName>
    </recommendedName>
</protein>
<dbReference type="EMBL" id="MU858189">
    <property type="protein sequence ID" value="KAK4209968.1"/>
    <property type="molecule type" value="Genomic_DNA"/>
</dbReference>
<reference evidence="2" key="2">
    <citation type="submission" date="2023-05" db="EMBL/GenBank/DDBJ databases">
        <authorList>
            <consortium name="Lawrence Berkeley National Laboratory"/>
            <person name="Steindorff A."/>
            <person name="Hensen N."/>
            <person name="Bonometti L."/>
            <person name="Westerberg I."/>
            <person name="Brannstrom I.O."/>
            <person name="Guillou S."/>
            <person name="Cros-Aarteil S."/>
            <person name="Calhoun S."/>
            <person name="Haridas S."/>
            <person name="Kuo A."/>
            <person name="Mondo S."/>
            <person name="Pangilinan J."/>
            <person name="Riley R."/>
            <person name="Labutti K."/>
            <person name="Andreopoulos B."/>
            <person name="Lipzen A."/>
            <person name="Chen C."/>
            <person name="Yanf M."/>
            <person name="Daum C."/>
            <person name="Ng V."/>
            <person name="Clum A."/>
            <person name="Ohm R."/>
            <person name="Martin F."/>
            <person name="Silar P."/>
            <person name="Natvig D."/>
            <person name="Lalanne C."/>
            <person name="Gautier V."/>
            <person name="Ament-Velasquez S.L."/>
            <person name="Kruys A."/>
            <person name="Hutchinson M.I."/>
            <person name="Powell A.J."/>
            <person name="Barry K."/>
            <person name="Miller A.N."/>
            <person name="Grigoriev I.V."/>
            <person name="Debuchy R."/>
            <person name="Gladieux P."/>
            <person name="Thoren M.H."/>
            <person name="Johannesson H."/>
        </authorList>
    </citation>
    <scope>NUCLEOTIDE SEQUENCE</scope>
    <source>
        <strain evidence="2">PSN293</strain>
    </source>
</reference>
<feature type="signal peptide" evidence="1">
    <location>
        <begin position="1"/>
        <end position="15"/>
    </location>
</feature>
<dbReference type="Proteomes" id="UP001301769">
    <property type="component" value="Unassembled WGS sequence"/>
</dbReference>
<evidence type="ECO:0000256" key="1">
    <source>
        <dbReference type="SAM" id="SignalP"/>
    </source>
</evidence>
<name>A0AAN6Y0G5_9PEZI</name>